<reference evidence="2 3" key="1">
    <citation type="journal article" date="2013" name="Proc. Natl. Acad. Sci. U.S.A.">
        <title>Fine-scale variation in meiotic recombination in Mimulus inferred from population shotgun sequencing.</title>
        <authorList>
            <person name="Hellsten U."/>
            <person name="Wright K.M."/>
            <person name="Jenkins J."/>
            <person name="Shu S."/>
            <person name="Yuan Y."/>
            <person name="Wessler S.R."/>
            <person name="Schmutz J."/>
            <person name="Willis J.H."/>
            <person name="Rokhsar D.S."/>
        </authorList>
    </citation>
    <scope>NUCLEOTIDE SEQUENCE [LARGE SCALE GENOMIC DNA]</scope>
    <source>
        <strain evidence="3">cv. DUN x IM62</strain>
    </source>
</reference>
<organism evidence="2 3">
    <name type="scientific">Erythranthe guttata</name>
    <name type="common">Yellow monkey flower</name>
    <name type="synonym">Mimulus guttatus</name>
    <dbReference type="NCBI Taxonomy" id="4155"/>
    <lineage>
        <taxon>Eukaryota</taxon>
        <taxon>Viridiplantae</taxon>
        <taxon>Streptophyta</taxon>
        <taxon>Embryophyta</taxon>
        <taxon>Tracheophyta</taxon>
        <taxon>Spermatophyta</taxon>
        <taxon>Magnoliopsida</taxon>
        <taxon>eudicotyledons</taxon>
        <taxon>Gunneridae</taxon>
        <taxon>Pentapetalae</taxon>
        <taxon>asterids</taxon>
        <taxon>lamiids</taxon>
        <taxon>Lamiales</taxon>
        <taxon>Phrymaceae</taxon>
        <taxon>Erythranthe</taxon>
    </lineage>
</organism>
<accession>A0A022R511</accession>
<dbReference type="PROSITE" id="PS50191">
    <property type="entry name" value="CRAL_TRIO"/>
    <property type="match status" value="1"/>
</dbReference>
<sequence>IDEVRKLLGPVANKFPSQCCDASILRYLRASNWNAKKATKMLKETLKWRIQYRPDKIKWDDIAQEAARGKIYRANYSDKNGRTVLVMRPGLQNSNSVEEQIKCLVYCMESAISNLDEDQEQMVWLIDFQKWNMASISVKVTRETARVLQDHYPERLGIAVFYNPPKVFESFWLMVKPFLETKTYKKVKFVYSDHPPSMKVMEALFDMEKLESTFGGKNAENYDYESYAERMKKEEKQKYSKNFGGAKKSGDGSPSDRMSVVSEVTDSDFLASEVCSQVSDEADFSYKNEIGSYLEGLDEIERLQIDCKDNIDGGDEVKK</sequence>
<dbReference type="FunFam" id="3.40.525.10:FF:000008">
    <property type="entry name" value="Phosphatidylinositol transfer protein 3"/>
    <property type="match status" value="1"/>
</dbReference>
<dbReference type="Pfam" id="PF03765">
    <property type="entry name" value="CRAL_TRIO_N"/>
    <property type="match status" value="1"/>
</dbReference>
<dbReference type="InterPro" id="IPR036273">
    <property type="entry name" value="CRAL/TRIO_N_dom_sf"/>
</dbReference>
<dbReference type="Pfam" id="PF00650">
    <property type="entry name" value="CRAL_TRIO"/>
    <property type="match status" value="1"/>
</dbReference>
<name>A0A022R511_ERYGU</name>
<proteinExistence type="predicted"/>
<protein>
    <recommendedName>
        <fullName evidence="1">CRAL-TRIO domain-containing protein</fullName>
    </recommendedName>
</protein>
<dbReference type="PANTHER" id="PTHR45824">
    <property type="entry name" value="GH16843P"/>
    <property type="match status" value="1"/>
</dbReference>
<dbReference type="SMART" id="SM01100">
    <property type="entry name" value="CRAL_TRIO_N"/>
    <property type="match status" value="1"/>
</dbReference>
<dbReference type="AlphaFoldDB" id="A0A022R511"/>
<dbReference type="InterPro" id="IPR011074">
    <property type="entry name" value="CRAL/TRIO_N_dom"/>
</dbReference>
<dbReference type="InterPro" id="IPR052578">
    <property type="entry name" value="PI_Transfer_CRAL-TRIO"/>
</dbReference>
<dbReference type="InterPro" id="IPR036865">
    <property type="entry name" value="CRAL-TRIO_dom_sf"/>
</dbReference>
<dbReference type="STRING" id="4155.A0A022R511"/>
<dbReference type="InterPro" id="IPR001251">
    <property type="entry name" value="CRAL-TRIO_dom"/>
</dbReference>
<dbReference type="Gene3D" id="3.40.525.10">
    <property type="entry name" value="CRAL-TRIO lipid binding domain"/>
    <property type="match status" value="1"/>
</dbReference>
<dbReference type="EMBL" id="KI630608">
    <property type="protein sequence ID" value="EYU35662.1"/>
    <property type="molecule type" value="Genomic_DNA"/>
</dbReference>
<dbReference type="GO" id="GO:0008526">
    <property type="term" value="F:phosphatidylinositol transfer activity"/>
    <property type="evidence" value="ECO:0000318"/>
    <property type="project" value="GO_Central"/>
</dbReference>
<evidence type="ECO:0000259" key="1">
    <source>
        <dbReference type="PROSITE" id="PS50191"/>
    </source>
</evidence>
<feature type="domain" description="CRAL-TRIO" evidence="1">
    <location>
        <begin position="59"/>
        <end position="222"/>
    </location>
</feature>
<keyword evidence="3" id="KW-1185">Reference proteome</keyword>
<dbReference type="Proteomes" id="UP000030748">
    <property type="component" value="Unassembled WGS sequence"/>
</dbReference>
<dbReference type="CDD" id="cd00170">
    <property type="entry name" value="SEC14"/>
    <property type="match status" value="1"/>
</dbReference>
<dbReference type="eggNOG" id="KOG1470">
    <property type="taxonomic scope" value="Eukaryota"/>
</dbReference>
<evidence type="ECO:0000313" key="3">
    <source>
        <dbReference type="Proteomes" id="UP000030748"/>
    </source>
</evidence>
<dbReference type="PANTHER" id="PTHR45824:SF18">
    <property type="entry name" value="OS01G0264700 PROTEIN"/>
    <property type="match status" value="1"/>
</dbReference>
<dbReference type="SUPFAM" id="SSF52087">
    <property type="entry name" value="CRAL/TRIO domain"/>
    <property type="match status" value="1"/>
</dbReference>
<feature type="non-terminal residue" evidence="2">
    <location>
        <position position="1"/>
    </location>
</feature>
<dbReference type="SMART" id="SM00516">
    <property type="entry name" value="SEC14"/>
    <property type="match status" value="1"/>
</dbReference>
<evidence type="ECO:0000313" key="2">
    <source>
        <dbReference type="EMBL" id="EYU35662.1"/>
    </source>
</evidence>
<gene>
    <name evidence="2" type="ORF">MIMGU_mgv1a021998mg</name>
</gene>
<dbReference type="SUPFAM" id="SSF46938">
    <property type="entry name" value="CRAL/TRIO N-terminal domain"/>
    <property type="match status" value="1"/>
</dbReference>